<dbReference type="PANTHER" id="PTHR23325">
    <property type="entry name" value="SERUM RESPONSE FACTOR-BINDING"/>
    <property type="match status" value="1"/>
</dbReference>
<feature type="region of interest" description="Disordered" evidence="5">
    <location>
        <begin position="254"/>
        <end position="323"/>
    </location>
</feature>
<organism evidence="7 8">
    <name type="scientific">Parelaphostrongylus tenuis</name>
    <name type="common">Meningeal worm</name>
    <dbReference type="NCBI Taxonomy" id="148309"/>
    <lineage>
        <taxon>Eukaryota</taxon>
        <taxon>Metazoa</taxon>
        <taxon>Ecdysozoa</taxon>
        <taxon>Nematoda</taxon>
        <taxon>Chromadorea</taxon>
        <taxon>Rhabditida</taxon>
        <taxon>Rhabditina</taxon>
        <taxon>Rhabditomorpha</taxon>
        <taxon>Strongyloidea</taxon>
        <taxon>Metastrongylidae</taxon>
        <taxon>Parelaphostrongylus</taxon>
    </lineage>
</organism>
<dbReference type="AlphaFoldDB" id="A0AAD5WGH9"/>
<protein>
    <recommendedName>
        <fullName evidence="1">Serum response factor-binding protein 1</fullName>
    </recommendedName>
    <alternativeName>
        <fullName evidence="4">SRF-dependent transcription regulation-associated protein</fullName>
    </alternativeName>
</protein>
<feature type="compositionally biased region" description="Polar residues" evidence="5">
    <location>
        <begin position="292"/>
        <end position="306"/>
    </location>
</feature>
<dbReference type="Proteomes" id="UP001196413">
    <property type="component" value="Unassembled WGS sequence"/>
</dbReference>
<evidence type="ECO:0000256" key="4">
    <source>
        <dbReference type="ARBA" id="ARBA00033254"/>
    </source>
</evidence>
<dbReference type="PANTHER" id="PTHR23325:SF1">
    <property type="entry name" value="SERUM RESPONSE FACTOR-BINDING PROTEIN 1"/>
    <property type="match status" value="1"/>
</dbReference>
<feature type="domain" description="Bud22" evidence="6">
    <location>
        <begin position="282"/>
        <end position="342"/>
    </location>
</feature>
<dbReference type="EMBL" id="JAHQIW010006473">
    <property type="protein sequence ID" value="KAJ1369277.1"/>
    <property type="molecule type" value="Genomic_DNA"/>
</dbReference>
<keyword evidence="8" id="KW-1185">Reference proteome</keyword>
<proteinExistence type="predicted"/>
<reference evidence="7" key="1">
    <citation type="submission" date="2021-06" db="EMBL/GenBank/DDBJ databases">
        <title>Parelaphostrongylus tenuis whole genome reference sequence.</title>
        <authorList>
            <person name="Garwood T.J."/>
            <person name="Larsen P.A."/>
            <person name="Fountain-Jones N.M."/>
            <person name="Garbe J.R."/>
            <person name="Macchietto M.G."/>
            <person name="Kania S.A."/>
            <person name="Gerhold R.W."/>
            <person name="Richards J.E."/>
            <person name="Wolf T.M."/>
        </authorList>
    </citation>
    <scope>NUCLEOTIDE SEQUENCE</scope>
    <source>
        <strain evidence="7">MNPRO001-30</strain>
        <tissue evidence="7">Meninges</tissue>
    </source>
</reference>
<evidence type="ECO:0000313" key="8">
    <source>
        <dbReference type="Proteomes" id="UP001196413"/>
    </source>
</evidence>
<gene>
    <name evidence="7" type="ORF">KIN20_030695</name>
</gene>
<dbReference type="GO" id="GO:0005634">
    <property type="term" value="C:nucleus"/>
    <property type="evidence" value="ECO:0007669"/>
    <property type="project" value="TreeGrafter"/>
</dbReference>
<dbReference type="GO" id="GO:0030686">
    <property type="term" value="C:90S preribosome"/>
    <property type="evidence" value="ECO:0007669"/>
    <property type="project" value="TreeGrafter"/>
</dbReference>
<feature type="compositionally biased region" description="Polar residues" evidence="5">
    <location>
        <begin position="254"/>
        <end position="265"/>
    </location>
</feature>
<sequence>MYDGPRKKTKKSMKKNTTLAAGSVLTDVHLSKEVIKLRSVIREARFFFTQRLIRRIKKIEVQLAKKPKDTLKRKVKRLQEELHAVKTIPMDDVYKFVLSNKNTLDQLKVSSETPANERCLYKLSRGPRVIKAVMEYSEVRCNFEMCGKSDKEMEQTRIYPSKKILNVASSSNSLKEPKKRKCPEKSGAASLPAKVAGSEIGASAIVKRIRLDKAESIEIEKNPVVIPQITSQGPTEDTDAGSFTFFLPYSEPSNISSQSTITSMRPSPLKSEHPKESNKGKMRKKDDRKSLNGVQSSQSKQESSGTAHKARENIGELHPSWAARKRAKELQQLAPKGKRIVFSDD</sequence>
<evidence type="ECO:0000256" key="1">
    <source>
        <dbReference type="ARBA" id="ARBA00013459"/>
    </source>
</evidence>
<dbReference type="Pfam" id="PF09073">
    <property type="entry name" value="BUD22"/>
    <property type="match status" value="1"/>
</dbReference>
<comment type="caution">
    <text evidence="7">The sequence shown here is derived from an EMBL/GenBank/DDBJ whole genome shotgun (WGS) entry which is preliminary data.</text>
</comment>
<accession>A0AAD5WGH9</accession>
<feature type="region of interest" description="Disordered" evidence="5">
    <location>
        <begin position="169"/>
        <end position="189"/>
    </location>
</feature>
<dbReference type="InterPro" id="IPR015158">
    <property type="entry name" value="Bud22_dom"/>
</dbReference>
<evidence type="ECO:0000259" key="6">
    <source>
        <dbReference type="Pfam" id="PF09073"/>
    </source>
</evidence>
<dbReference type="InterPro" id="IPR037393">
    <property type="entry name" value="Bud22/SRFB1"/>
</dbReference>
<evidence type="ECO:0000256" key="2">
    <source>
        <dbReference type="ARBA" id="ARBA00023054"/>
    </source>
</evidence>
<comment type="function">
    <text evidence="3">May be involved in regulating transcriptional activation of cardiac genes during the aging process. May play a role in biosynthesis and/or processing of SLC2A4 in adipose cells.</text>
</comment>
<name>A0AAD5WGH9_PARTN</name>
<evidence type="ECO:0000256" key="5">
    <source>
        <dbReference type="SAM" id="MobiDB-lite"/>
    </source>
</evidence>
<evidence type="ECO:0000256" key="3">
    <source>
        <dbReference type="ARBA" id="ARBA00025646"/>
    </source>
</evidence>
<keyword evidence="2" id="KW-0175">Coiled coil</keyword>
<feature type="compositionally biased region" description="Basic and acidic residues" evidence="5">
    <location>
        <begin position="270"/>
        <end position="290"/>
    </location>
</feature>
<dbReference type="GO" id="GO:0030490">
    <property type="term" value="P:maturation of SSU-rRNA"/>
    <property type="evidence" value="ECO:0007669"/>
    <property type="project" value="TreeGrafter"/>
</dbReference>
<evidence type="ECO:0000313" key="7">
    <source>
        <dbReference type="EMBL" id="KAJ1369277.1"/>
    </source>
</evidence>